<dbReference type="OrthoDB" id="5125755at2"/>
<keyword evidence="3" id="KW-1185">Reference proteome</keyword>
<feature type="region of interest" description="Disordered" evidence="1">
    <location>
        <begin position="39"/>
        <end position="79"/>
    </location>
</feature>
<dbReference type="AlphaFoldDB" id="A0A430FUF6"/>
<feature type="compositionally biased region" description="Acidic residues" evidence="1">
    <location>
        <begin position="49"/>
        <end position="60"/>
    </location>
</feature>
<evidence type="ECO:0000313" key="3">
    <source>
        <dbReference type="Proteomes" id="UP000287470"/>
    </source>
</evidence>
<comment type="caution">
    <text evidence="2">The sequence shown here is derived from an EMBL/GenBank/DDBJ whole genome shotgun (WGS) entry which is preliminary data.</text>
</comment>
<sequence length="79" mass="8866">MTYRIDAPNRQYTGQVAGIAFRNGTADGLTDVPDYFRRHTGYTITDTTPEPDENPEPETEPAEKPAARKPRKTTTTDHD</sequence>
<evidence type="ECO:0000313" key="2">
    <source>
        <dbReference type="EMBL" id="RSX56768.1"/>
    </source>
</evidence>
<gene>
    <name evidence="2" type="ORF">D2E24_1058</name>
</gene>
<dbReference type="Proteomes" id="UP000287470">
    <property type="component" value="Unassembled WGS sequence"/>
</dbReference>
<organism evidence="2 3">
    <name type="scientific">Bifidobacterium samirii</name>
    <dbReference type="NCBI Taxonomy" id="2306974"/>
    <lineage>
        <taxon>Bacteria</taxon>
        <taxon>Bacillati</taxon>
        <taxon>Actinomycetota</taxon>
        <taxon>Actinomycetes</taxon>
        <taxon>Bifidobacteriales</taxon>
        <taxon>Bifidobacteriaceae</taxon>
        <taxon>Bifidobacterium</taxon>
    </lineage>
</organism>
<proteinExistence type="predicted"/>
<accession>A0A430FUF6</accession>
<dbReference type="EMBL" id="QXGK01000008">
    <property type="protein sequence ID" value="RSX56768.1"/>
    <property type="molecule type" value="Genomic_DNA"/>
</dbReference>
<reference evidence="2 3" key="1">
    <citation type="submission" date="2018-09" db="EMBL/GenBank/DDBJ databases">
        <title>Characterization of the phylogenetic diversity of five novel species belonging to the genus Bifidobacterium.</title>
        <authorList>
            <person name="Lugli G.A."/>
            <person name="Duranti S."/>
            <person name="Milani C."/>
        </authorList>
    </citation>
    <scope>NUCLEOTIDE SEQUENCE [LARGE SCALE GENOMIC DNA]</scope>
    <source>
        <strain evidence="2 3">2033B</strain>
    </source>
</reference>
<evidence type="ECO:0000256" key="1">
    <source>
        <dbReference type="SAM" id="MobiDB-lite"/>
    </source>
</evidence>
<protein>
    <submittedName>
        <fullName evidence="2">Uncharacterized protein</fullName>
    </submittedName>
</protein>
<name>A0A430FUF6_9BIFI</name>
<dbReference type="RefSeq" id="WP_125968302.1">
    <property type="nucleotide sequence ID" value="NZ_QXGK01000008.1"/>
</dbReference>